<proteinExistence type="predicted"/>
<dbReference type="SUPFAM" id="SSF103473">
    <property type="entry name" value="MFS general substrate transporter"/>
    <property type="match status" value="1"/>
</dbReference>
<feature type="transmembrane region" description="Helical" evidence="7">
    <location>
        <begin position="12"/>
        <end position="34"/>
    </location>
</feature>
<evidence type="ECO:0000256" key="4">
    <source>
        <dbReference type="ARBA" id="ARBA00022692"/>
    </source>
</evidence>
<organism evidence="8 9">
    <name type="scientific">Candidatus Limivivens intestinipullorum</name>
    <dbReference type="NCBI Taxonomy" id="2840858"/>
    <lineage>
        <taxon>Bacteria</taxon>
        <taxon>Bacillati</taxon>
        <taxon>Bacillota</taxon>
        <taxon>Clostridia</taxon>
        <taxon>Lachnospirales</taxon>
        <taxon>Lachnospiraceae</taxon>
        <taxon>Lachnospiraceae incertae sedis</taxon>
        <taxon>Candidatus Limivivens</taxon>
    </lineage>
</organism>
<reference evidence="8" key="2">
    <citation type="journal article" date="2021" name="PeerJ">
        <title>Extensive microbial diversity within the chicken gut microbiome revealed by metagenomics and culture.</title>
        <authorList>
            <person name="Gilroy R."/>
            <person name="Ravi A."/>
            <person name="Getino M."/>
            <person name="Pursley I."/>
            <person name="Horton D.L."/>
            <person name="Alikhan N.F."/>
            <person name="Baker D."/>
            <person name="Gharbi K."/>
            <person name="Hall N."/>
            <person name="Watson M."/>
            <person name="Adriaenssens E.M."/>
            <person name="Foster-Nyarko E."/>
            <person name="Jarju S."/>
            <person name="Secka A."/>
            <person name="Antonio M."/>
            <person name="Oren A."/>
            <person name="Chaudhuri R.R."/>
            <person name="La Ragione R."/>
            <person name="Hildebrand F."/>
            <person name="Pallen M.J."/>
        </authorList>
    </citation>
    <scope>NUCLEOTIDE SEQUENCE</scope>
    <source>
        <strain evidence="8">CHK190-19873</strain>
    </source>
</reference>
<dbReference type="Proteomes" id="UP000823935">
    <property type="component" value="Unassembled WGS sequence"/>
</dbReference>
<evidence type="ECO:0000313" key="8">
    <source>
        <dbReference type="EMBL" id="HIS33297.1"/>
    </source>
</evidence>
<dbReference type="InterPro" id="IPR036259">
    <property type="entry name" value="MFS_trans_sf"/>
</dbReference>
<feature type="transmembrane region" description="Helical" evidence="7">
    <location>
        <begin position="98"/>
        <end position="117"/>
    </location>
</feature>
<comment type="subcellular location">
    <subcellularLocation>
        <location evidence="1">Cell membrane</location>
        <topology evidence="1">Multi-pass membrane protein</topology>
    </subcellularLocation>
</comment>
<keyword evidence="2" id="KW-0813">Transport</keyword>
<dbReference type="PANTHER" id="PTHR43266">
    <property type="entry name" value="MACROLIDE-EFFLUX PROTEIN"/>
    <property type="match status" value="1"/>
</dbReference>
<keyword evidence="6 7" id="KW-0472">Membrane</keyword>
<dbReference type="GO" id="GO:0005886">
    <property type="term" value="C:plasma membrane"/>
    <property type="evidence" value="ECO:0007669"/>
    <property type="project" value="UniProtKB-SubCell"/>
</dbReference>
<dbReference type="Pfam" id="PF07690">
    <property type="entry name" value="MFS_1"/>
    <property type="match status" value="1"/>
</dbReference>
<feature type="transmembrane region" description="Helical" evidence="7">
    <location>
        <begin position="308"/>
        <end position="332"/>
    </location>
</feature>
<evidence type="ECO:0000256" key="3">
    <source>
        <dbReference type="ARBA" id="ARBA00022475"/>
    </source>
</evidence>
<feature type="transmembrane region" description="Helical" evidence="7">
    <location>
        <begin position="73"/>
        <end position="92"/>
    </location>
</feature>
<dbReference type="PANTHER" id="PTHR43266:SF10">
    <property type="entry name" value="BACILYSIN EXPORTER BACE-RELATED"/>
    <property type="match status" value="1"/>
</dbReference>
<feature type="transmembrane region" description="Helical" evidence="7">
    <location>
        <begin position="286"/>
        <end position="302"/>
    </location>
</feature>
<sequence>MKSWKAKFFTIWTGQAFSLFGSSLVDFALIWWLTETTGSQRVLTISSLLTLLPRMLLGPFAGTLIDRVNRKRVMILADGAIAFLTLGLLFAYHRNAMTVFLVMGALLLRSLGSMFHQPAMKSATALLVPASQLARIGGLNRILSGAMNIVAPVAGAMVIELFDIGAVLCIDVVTAAVAVATLAAASVPDASEGGEQKKHTLFKETADGLRYVWNTKSVLFVVGTCTLANFCIGPAESLKSLMITTVFHGGALELSWVTAATGLGMIVGGVVMGIWGGCRRHLKTSAIGWGGVGIAYGMVAFLKPEGFLLLILCMFVSGIFLAIGNAGLDAFYQTKIPKEYHGRVYSVLMTLDNMTVPLGLAVATVFSGLLPIRFWYLATGLLHFCLFLFWSASRELKRAEERETGV</sequence>
<feature type="transmembrane region" description="Helical" evidence="7">
    <location>
        <begin position="255"/>
        <end position="274"/>
    </location>
</feature>
<feature type="transmembrane region" description="Helical" evidence="7">
    <location>
        <begin position="372"/>
        <end position="392"/>
    </location>
</feature>
<evidence type="ECO:0000313" key="9">
    <source>
        <dbReference type="Proteomes" id="UP000823935"/>
    </source>
</evidence>
<feature type="transmembrane region" description="Helical" evidence="7">
    <location>
        <begin position="138"/>
        <end position="159"/>
    </location>
</feature>
<feature type="transmembrane region" description="Helical" evidence="7">
    <location>
        <begin position="344"/>
        <end position="366"/>
    </location>
</feature>
<protein>
    <submittedName>
        <fullName evidence="8">MFS transporter</fullName>
    </submittedName>
</protein>
<keyword evidence="5 7" id="KW-1133">Transmembrane helix</keyword>
<evidence type="ECO:0000256" key="2">
    <source>
        <dbReference type="ARBA" id="ARBA00022448"/>
    </source>
</evidence>
<evidence type="ECO:0000256" key="1">
    <source>
        <dbReference type="ARBA" id="ARBA00004651"/>
    </source>
</evidence>
<dbReference type="EMBL" id="DVIQ01000117">
    <property type="protein sequence ID" value="HIS33297.1"/>
    <property type="molecule type" value="Genomic_DNA"/>
</dbReference>
<gene>
    <name evidence="8" type="ORF">IAB44_17405</name>
</gene>
<keyword evidence="4 7" id="KW-0812">Transmembrane</keyword>
<keyword evidence="3" id="KW-1003">Cell membrane</keyword>
<evidence type="ECO:0000256" key="5">
    <source>
        <dbReference type="ARBA" id="ARBA00022989"/>
    </source>
</evidence>
<dbReference type="AlphaFoldDB" id="A0A9D1EW02"/>
<dbReference type="Gene3D" id="1.20.1250.20">
    <property type="entry name" value="MFS general substrate transporter like domains"/>
    <property type="match status" value="1"/>
</dbReference>
<comment type="caution">
    <text evidence="8">The sequence shown here is derived from an EMBL/GenBank/DDBJ whole genome shotgun (WGS) entry which is preliminary data.</text>
</comment>
<dbReference type="CDD" id="cd06173">
    <property type="entry name" value="MFS_MefA_like"/>
    <property type="match status" value="1"/>
</dbReference>
<feature type="transmembrane region" description="Helical" evidence="7">
    <location>
        <begin position="218"/>
        <end position="235"/>
    </location>
</feature>
<name>A0A9D1EW02_9FIRM</name>
<evidence type="ECO:0000256" key="6">
    <source>
        <dbReference type="ARBA" id="ARBA00023136"/>
    </source>
</evidence>
<evidence type="ECO:0000256" key="7">
    <source>
        <dbReference type="SAM" id="Phobius"/>
    </source>
</evidence>
<accession>A0A9D1EW02</accession>
<feature type="transmembrane region" description="Helical" evidence="7">
    <location>
        <begin position="165"/>
        <end position="187"/>
    </location>
</feature>
<reference evidence="8" key="1">
    <citation type="submission" date="2020-10" db="EMBL/GenBank/DDBJ databases">
        <authorList>
            <person name="Gilroy R."/>
        </authorList>
    </citation>
    <scope>NUCLEOTIDE SEQUENCE</scope>
    <source>
        <strain evidence="8">CHK190-19873</strain>
    </source>
</reference>
<dbReference type="InterPro" id="IPR011701">
    <property type="entry name" value="MFS"/>
</dbReference>
<dbReference type="GO" id="GO:0022857">
    <property type="term" value="F:transmembrane transporter activity"/>
    <property type="evidence" value="ECO:0007669"/>
    <property type="project" value="InterPro"/>
</dbReference>